<keyword evidence="1" id="KW-0812">Transmembrane</keyword>
<name>A0A6A5U5L4_9PLEO</name>
<evidence type="ECO:0000313" key="4">
    <source>
        <dbReference type="Proteomes" id="UP000800035"/>
    </source>
</evidence>
<evidence type="ECO:0000313" key="3">
    <source>
        <dbReference type="EMBL" id="KAF1959968.1"/>
    </source>
</evidence>
<proteinExistence type="predicted"/>
<organism evidence="3 4">
    <name type="scientific">Byssothecium circinans</name>
    <dbReference type="NCBI Taxonomy" id="147558"/>
    <lineage>
        <taxon>Eukaryota</taxon>
        <taxon>Fungi</taxon>
        <taxon>Dikarya</taxon>
        <taxon>Ascomycota</taxon>
        <taxon>Pezizomycotina</taxon>
        <taxon>Dothideomycetes</taxon>
        <taxon>Pleosporomycetidae</taxon>
        <taxon>Pleosporales</taxon>
        <taxon>Massarineae</taxon>
        <taxon>Massarinaceae</taxon>
        <taxon>Byssothecium</taxon>
    </lineage>
</organism>
<dbReference type="InterPro" id="IPR046529">
    <property type="entry name" value="DUF6594"/>
</dbReference>
<dbReference type="AlphaFoldDB" id="A0A6A5U5L4"/>
<keyword evidence="1" id="KW-0472">Membrane</keyword>
<dbReference type="PANTHER" id="PTHR34502">
    <property type="entry name" value="DUF6594 DOMAIN-CONTAINING PROTEIN-RELATED"/>
    <property type="match status" value="1"/>
</dbReference>
<protein>
    <recommendedName>
        <fullName evidence="2">DUF6594 domain-containing protein</fullName>
    </recommendedName>
</protein>
<keyword evidence="4" id="KW-1185">Reference proteome</keyword>
<feature type="transmembrane region" description="Helical" evidence="1">
    <location>
        <begin position="243"/>
        <end position="262"/>
    </location>
</feature>
<dbReference type="Pfam" id="PF20237">
    <property type="entry name" value="DUF6594"/>
    <property type="match status" value="1"/>
</dbReference>
<keyword evidence="1" id="KW-1133">Transmembrane helix</keyword>
<sequence>MRKQNSGCLPAQIFNQDEIEKPWKYIGYRGFSAFLSLDEDFLIFGRFGTLNTRVLLHLQDQMSILETELNEIDRKHSQKNAVDIHNESFRQERDPRRTELLFAIHTLLKQYNKLLIQHSDLCSRGPALKKDVQSLENWLRNTQNAILDEEQAYVKHTHDLVPLVPKVRTPLRRLLERSSRFRVWRWWMKEPPNDPNIIYPYPETLHYTSDKRIDICIGITITALGMVMLILPLWVLAVTHGTMARIGVITGFIASFLALVAFTTVARPFESLAATAA</sequence>
<dbReference type="PANTHER" id="PTHR34502:SF4">
    <property type="entry name" value="DUF6594 DOMAIN-CONTAINING PROTEIN"/>
    <property type="match status" value="1"/>
</dbReference>
<reference evidence="3" key="1">
    <citation type="journal article" date="2020" name="Stud. Mycol.">
        <title>101 Dothideomycetes genomes: a test case for predicting lifestyles and emergence of pathogens.</title>
        <authorList>
            <person name="Haridas S."/>
            <person name="Albert R."/>
            <person name="Binder M."/>
            <person name="Bloem J."/>
            <person name="Labutti K."/>
            <person name="Salamov A."/>
            <person name="Andreopoulos B."/>
            <person name="Baker S."/>
            <person name="Barry K."/>
            <person name="Bills G."/>
            <person name="Bluhm B."/>
            <person name="Cannon C."/>
            <person name="Castanera R."/>
            <person name="Culley D."/>
            <person name="Daum C."/>
            <person name="Ezra D."/>
            <person name="Gonzalez J."/>
            <person name="Henrissat B."/>
            <person name="Kuo A."/>
            <person name="Liang C."/>
            <person name="Lipzen A."/>
            <person name="Lutzoni F."/>
            <person name="Magnuson J."/>
            <person name="Mondo S."/>
            <person name="Nolan M."/>
            <person name="Ohm R."/>
            <person name="Pangilinan J."/>
            <person name="Park H.-J."/>
            <person name="Ramirez L."/>
            <person name="Alfaro M."/>
            <person name="Sun H."/>
            <person name="Tritt A."/>
            <person name="Yoshinaga Y."/>
            <person name="Zwiers L.-H."/>
            <person name="Turgeon B."/>
            <person name="Goodwin S."/>
            <person name="Spatafora J."/>
            <person name="Crous P."/>
            <person name="Grigoriev I."/>
        </authorList>
    </citation>
    <scope>NUCLEOTIDE SEQUENCE</scope>
    <source>
        <strain evidence="3">CBS 675.92</strain>
    </source>
</reference>
<dbReference type="Proteomes" id="UP000800035">
    <property type="component" value="Unassembled WGS sequence"/>
</dbReference>
<evidence type="ECO:0000256" key="1">
    <source>
        <dbReference type="SAM" id="Phobius"/>
    </source>
</evidence>
<feature type="transmembrane region" description="Helical" evidence="1">
    <location>
        <begin position="215"/>
        <end position="237"/>
    </location>
</feature>
<evidence type="ECO:0000259" key="2">
    <source>
        <dbReference type="Pfam" id="PF20237"/>
    </source>
</evidence>
<dbReference type="EMBL" id="ML976984">
    <property type="protein sequence ID" value="KAF1959968.1"/>
    <property type="molecule type" value="Genomic_DNA"/>
</dbReference>
<feature type="domain" description="DUF6594" evidence="2">
    <location>
        <begin position="28"/>
        <end position="277"/>
    </location>
</feature>
<gene>
    <name evidence="3" type="ORF">CC80DRAFT_406147</name>
</gene>
<dbReference type="OrthoDB" id="5416037at2759"/>
<accession>A0A6A5U5L4</accession>